<keyword evidence="4" id="KW-1185">Reference proteome</keyword>
<gene>
    <name evidence="3" type="ORF">ACFQ39_03295</name>
</gene>
<dbReference type="Pfam" id="PF07883">
    <property type="entry name" value="Cupin_2"/>
    <property type="match status" value="1"/>
</dbReference>
<dbReference type="SUPFAM" id="SSF51182">
    <property type="entry name" value="RmlC-like cupins"/>
    <property type="match status" value="1"/>
</dbReference>
<protein>
    <submittedName>
        <fullName evidence="3">Cupin domain-containing protein</fullName>
    </submittedName>
</protein>
<organism evidence="3 4">
    <name type="scientific">Namhaeicola litoreus</name>
    <dbReference type="NCBI Taxonomy" id="1052145"/>
    <lineage>
        <taxon>Bacteria</taxon>
        <taxon>Pseudomonadati</taxon>
        <taxon>Bacteroidota</taxon>
        <taxon>Flavobacteriia</taxon>
        <taxon>Flavobacteriales</taxon>
        <taxon>Flavobacteriaceae</taxon>
        <taxon>Namhaeicola</taxon>
    </lineage>
</organism>
<feature type="region of interest" description="Disordered" evidence="1">
    <location>
        <begin position="108"/>
        <end position="128"/>
    </location>
</feature>
<dbReference type="InterPro" id="IPR013096">
    <property type="entry name" value="Cupin_2"/>
</dbReference>
<dbReference type="PANTHER" id="PTHR43698">
    <property type="entry name" value="RIBD C-TERMINAL DOMAIN CONTAINING PROTEIN"/>
    <property type="match status" value="1"/>
</dbReference>
<dbReference type="RefSeq" id="WP_377176417.1">
    <property type="nucleotide sequence ID" value="NZ_JBHTMY010000002.1"/>
</dbReference>
<dbReference type="InterPro" id="IPR047263">
    <property type="entry name" value="HNL-like_cupin"/>
</dbReference>
<dbReference type="CDD" id="cd02233">
    <property type="entry name" value="cupin_HNL-like"/>
    <property type="match status" value="1"/>
</dbReference>
<name>A0ABW3Y1L4_9FLAO</name>
<dbReference type="Gene3D" id="2.60.120.10">
    <property type="entry name" value="Jelly Rolls"/>
    <property type="match status" value="1"/>
</dbReference>
<evidence type="ECO:0000313" key="3">
    <source>
        <dbReference type="EMBL" id="MFD1314629.1"/>
    </source>
</evidence>
<proteinExistence type="predicted"/>
<evidence type="ECO:0000259" key="2">
    <source>
        <dbReference type="Pfam" id="PF07883"/>
    </source>
</evidence>
<evidence type="ECO:0000313" key="4">
    <source>
        <dbReference type="Proteomes" id="UP001597201"/>
    </source>
</evidence>
<evidence type="ECO:0000256" key="1">
    <source>
        <dbReference type="SAM" id="MobiDB-lite"/>
    </source>
</evidence>
<dbReference type="EMBL" id="JBHTMY010000002">
    <property type="protein sequence ID" value="MFD1314629.1"/>
    <property type="molecule type" value="Genomic_DNA"/>
</dbReference>
<feature type="domain" description="Cupin type-2" evidence="2">
    <location>
        <begin position="70"/>
        <end position="126"/>
    </location>
</feature>
<dbReference type="InterPro" id="IPR014710">
    <property type="entry name" value="RmlC-like_jellyroll"/>
</dbReference>
<dbReference type="PANTHER" id="PTHR43698:SF1">
    <property type="entry name" value="BLL4564 PROTEIN"/>
    <property type="match status" value="1"/>
</dbReference>
<accession>A0ABW3Y1L4</accession>
<dbReference type="Proteomes" id="UP001597201">
    <property type="component" value="Unassembled WGS sequence"/>
</dbReference>
<dbReference type="InterPro" id="IPR011051">
    <property type="entry name" value="RmlC_Cupin_sf"/>
</dbReference>
<dbReference type="PROSITE" id="PS51257">
    <property type="entry name" value="PROKAR_LIPOPROTEIN"/>
    <property type="match status" value="1"/>
</dbReference>
<reference evidence="4" key="1">
    <citation type="journal article" date="2019" name="Int. J. Syst. Evol. Microbiol.">
        <title>The Global Catalogue of Microorganisms (GCM) 10K type strain sequencing project: providing services to taxonomists for standard genome sequencing and annotation.</title>
        <authorList>
            <consortium name="The Broad Institute Genomics Platform"/>
            <consortium name="The Broad Institute Genome Sequencing Center for Infectious Disease"/>
            <person name="Wu L."/>
            <person name="Ma J."/>
        </authorList>
    </citation>
    <scope>NUCLEOTIDE SEQUENCE [LARGE SCALE GENOMIC DNA]</scope>
    <source>
        <strain evidence="4">CCUG 61485</strain>
    </source>
</reference>
<comment type="caution">
    <text evidence="3">The sequence shown here is derived from an EMBL/GenBank/DDBJ whole genome shotgun (WGS) entry which is preliminary data.</text>
</comment>
<sequence>MNSFLKISISLITLLFFGCQSTTQEKDISTSSELIFPKGNQLESENFKGNVWFIPLIENDSLNQNAVGSVTFEPGARTHWHYHPGGQILLAIKGIGYYQEKGSPRRKLQKGDAVKCPPNTPHWHGASPEGEFVQVAITGRADGPTVWLEPVSEAEYNGLTKH</sequence>